<dbReference type="EMBL" id="HBGS01048351">
    <property type="protein sequence ID" value="CAD9462733.1"/>
    <property type="molecule type" value="Transcribed_RNA"/>
</dbReference>
<evidence type="ECO:0000313" key="1">
    <source>
        <dbReference type="EMBL" id="CAD9462733.1"/>
    </source>
</evidence>
<evidence type="ECO:0008006" key="2">
    <source>
        <dbReference type="Google" id="ProtNLM"/>
    </source>
</evidence>
<accession>A0A7S2GP20</accession>
<proteinExistence type="predicted"/>
<protein>
    <recommendedName>
        <fullName evidence="2">Calmodulin</fullName>
    </recommendedName>
</protein>
<organism evidence="1">
    <name type="scientific">Octactis speculum</name>
    <dbReference type="NCBI Taxonomy" id="3111310"/>
    <lineage>
        <taxon>Eukaryota</taxon>
        <taxon>Sar</taxon>
        <taxon>Stramenopiles</taxon>
        <taxon>Ochrophyta</taxon>
        <taxon>Dictyochophyceae</taxon>
        <taxon>Dictyochales</taxon>
        <taxon>Dictyochaceae</taxon>
        <taxon>Octactis</taxon>
    </lineage>
</organism>
<name>A0A7S2GP20_9STRA</name>
<reference evidence="1" key="1">
    <citation type="submission" date="2021-01" db="EMBL/GenBank/DDBJ databases">
        <authorList>
            <person name="Corre E."/>
            <person name="Pelletier E."/>
            <person name="Niang G."/>
            <person name="Scheremetjew M."/>
            <person name="Finn R."/>
            <person name="Kale V."/>
            <person name="Holt S."/>
            <person name="Cochrane G."/>
            <person name="Meng A."/>
            <person name="Brown T."/>
            <person name="Cohen L."/>
        </authorList>
    </citation>
    <scope>NUCLEOTIDE SEQUENCE</scope>
    <source>
        <strain evidence="1">CCMP1381</strain>
    </source>
</reference>
<dbReference type="AlphaFoldDB" id="A0A7S2GP20"/>
<sequence length="141" mass="15631">MGQKLNWTDLEREAQLKQALSDLAEFGGPMPKKDSEALLSSATSQDLLTTFRVLADDEGVMTSSEEVAQAAQALGFPFRDEEDAKLAFEDMQEPHGSGVVDETAFIDWWRQTKDEEIRLSIDKQLMLNVDKVTGSTGVMFG</sequence>
<gene>
    <name evidence="1" type="ORF">DSPE1174_LOCUS25145</name>
</gene>